<reference evidence="1 2" key="1">
    <citation type="submission" date="2019-10" db="EMBL/GenBank/DDBJ databases">
        <title>Rubrobacter sp nov SCSIO 52915 isolated from a deep-sea sediment in the South China Sea.</title>
        <authorList>
            <person name="Chen R.W."/>
        </authorList>
    </citation>
    <scope>NUCLEOTIDE SEQUENCE [LARGE SCALE GENOMIC DNA]</scope>
    <source>
        <strain evidence="1 2">SCSIO 52915</strain>
    </source>
</reference>
<sequence>MDEQEFLGEVQRRAGLASVREAEATTGATLTALGEYLVGYEGLDLASRLPEGLATTLRREPPDRPQIISLNDFLFRVGEEEGTDPDDDADPTEALPRARAVMSVVLEAVAPDEAEDLRLQFPSEFAPLFE</sequence>
<dbReference type="RefSeq" id="WP_166397590.1">
    <property type="nucleotide sequence ID" value="NZ_CP045121.1"/>
</dbReference>
<dbReference type="Proteomes" id="UP000502706">
    <property type="component" value="Chromosome"/>
</dbReference>
<accession>A0A6G8Q0E0</accession>
<evidence type="ECO:0000313" key="1">
    <source>
        <dbReference type="EMBL" id="QIN79915.1"/>
    </source>
</evidence>
<gene>
    <name evidence="1" type="ORF">GBA65_16835</name>
</gene>
<dbReference type="Gene3D" id="1.10.490.110">
    <property type="entry name" value="Uncharacterized conserved protein DUF2267"/>
    <property type="match status" value="1"/>
</dbReference>
<evidence type="ECO:0000313" key="2">
    <source>
        <dbReference type="Proteomes" id="UP000502706"/>
    </source>
</evidence>
<dbReference type="EMBL" id="CP045121">
    <property type="protein sequence ID" value="QIN79915.1"/>
    <property type="molecule type" value="Genomic_DNA"/>
</dbReference>
<organism evidence="1 2">
    <name type="scientific">Rubrobacter marinus</name>
    <dbReference type="NCBI Taxonomy" id="2653852"/>
    <lineage>
        <taxon>Bacteria</taxon>
        <taxon>Bacillati</taxon>
        <taxon>Actinomycetota</taxon>
        <taxon>Rubrobacteria</taxon>
        <taxon>Rubrobacterales</taxon>
        <taxon>Rubrobacteraceae</taxon>
        <taxon>Rubrobacter</taxon>
    </lineage>
</organism>
<protein>
    <submittedName>
        <fullName evidence="1">DUF2267 domain-containing protein</fullName>
    </submittedName>
</protein>
<dbReference type="Pfam" id="PF10025">
    <property type="entry name" value="DUF2267"/>
    <property type="match status" value="1"/>
</dbReference>
<dbReference type="InterPro" id="IPR038282">
    <property type="entry name" value="DUF2267_sf"/>
</dbReference>
<dbReference type="KEGG" id="rmar:GBA65_16835"/>
<dbReference type="InterPro" id="IPR018727">
    <property type="entry name" value="DUF2267"/>
</dbReference>
<dbReference type="AlphaFoldDB" id="A0A6G8Q0E0"/>
<name>A0A6G8Q0E0_9ACTN</name>
<keyword evidence="2" id="KW-1185">Reference proteome</keyword>
<proteinExistence type="predicted"/>